<evidence type="ECO:0000313" key="2">
    <source>
        <dbReference type="Proteomes" id="UP000594638"/>
    </source>
</evidence>
<organism evidence="1 2">
    <name type="scientific">Olea europaea subsp. europaea</name>
    <dbReference type="NCBI Taxonomy" id="158383"/>
    <lineage>
        <taxon>Eukaryota</taxon>
        <taxon>Viridiplantae</taxon>
        <taxon>Streptophyta</taxon>
        <taxon>Embryophyta</taxon>
        <taxon>Tracheophyta</taxon>
        <taxon>Spermatophyta</taxon>
        <taxon>Magnoliopsida</taxon>
        <taxon>eudicotyledons</taxon>
        <taxon>Gunneridae</taxon>
        <taxon>Pentapetalae</taxon>
        <taxon>asterids</taxon>
        <taxon>lamiids</taxon>
        <taxon>Lamiales</taxon>
        <taxon>Oleaceae</taxon>
        <taxon>Oleeae</taxon>
        <taxon>Olea</taxon>
    </lineage>
</organism>
<gene>
    <name evidence="1" type="ORF">OLEA9_A086488</name>
</gene>
<dbReference type="Proteomes" id="UP000594638">
    <property type="component" value="Unassembled WGS sequence"/>
</dbReference>
<reference evidence="1 2" key="1">
    <citation type="submission" date="2019-12" db="EMBL/GenBank/DDBJ databases">
        <authorList>
            <person name="Alioto T."/>
            <person name="Alioto T."/>
            <person name="Gomez Garrido J."/>
        </authorList>
    </citation>
    <scope>NUCLEOTIDE SEQUENCE [LARGE SCALE GENOMIC DNA]</scope>
</reference>
<keyword evidence="2" id="KW-1185">Reference proteome</keyword>
<dbReference type="EMBL" id="CACTIH010002499">
    <property type="protein sequence ID" value="CAA2976648.1"/>
    <property type="molecule type" value="Genomic_DNA"/>
</dbReference>
<dbReference type="Gramene" id="OE9A086488T1">
    <property type="protein sequence ID" value="OE9A086488C1"/>
    <property type="gene ID" value="OE9A086488"/>
</dbReference>
<name>A0A8S0RD74_OLEEU</name>
<sequence length="100" mass="10818">MGEDGLNGGRGEKPVRILVPSQIFKEAIANEDVIILARKSNNYSFNVGNLGRAVERYLVGPLSGYGAKTAALSPTLISQRRATFRDKPPWSNEHPGPGIN</sequence>
<accession>A0A8S0RD74</accession>
<comment type="caution">
    <text evidence="1">The sequence shown here is derived from an EMBL/GenBank/DDBJ whole genome shotgun (WGS) entry which is preliminary data.</text>
</comment>
<dbReference type="AlphaFoldDB" id="A0A8S0RD74"/>
<proteinExistence type="predicted"/>
<protein>
    <submittedName>
        <fullName evidence="1">Uncharacterized protein</fullName>
    </submittedName>
</protein>
<evidence type="ECO:0000313" key="1">
    <source>
        <dbReference type="EMBL" id="CAA2976648.1"/>
    </source>
</evidence>